<dbReference type="RefSeq" id="WP_237378767.1">
    <property type="nucleotide sequence ID" value="NZ_CP071793.1"/>
</dbReference>
<dbReference type="Proteomes" id="UP000663929">
    <property type="component" value="Chromosome"/>
</dbReference>
<organism evidence="5 6">
    <name type="scientific">Sulfidibacter corallicola</name>
    <dbReference type="NCBI Taxonomy" id="2818388"/>
    <lineage>
        <taxon>Bacteria</taxon>
        <taxon>Pseudomonadati</taxon>
        <taxon>Acidobacteriota</taxon>
        <taxon>Holophagae</taxon>
        <taxon>Acanthopleuribacterales</taxon>
        <taxon>Acanthopleuribacteraceae</taxon>
        <taxon>Sulfidibacter</taxon>
    </lineage>
</organism>
<dbReference type="InterPro" id="IPR016181">
    <property type="entry name" value="Acyl_CoA_acyltransferase"/>
</dbReference>
<dbReference type="PANTHER" id="PTHR43792">
    <property type="entry name" value="GNAT FAMILY, PUTATIVE (AFU_ORTHOLOGUE AFUA_3G00765)-RELATED-RELATED"/>
    <property type="match status" value="1"/>
</dbReference>
<dbReference type="Pfam" id="PF13302">
    <property type="entry name" value="Acetyltransf_3"/>
    <property type="match status" value="1"/>
</dbReference>
<dbReference type="GO" id="GO:0016747">
    <property type="term" value="F:acyltransferase activity, transferring groups other than amino-acyl groups"/>
    <property type="evidence" value="ECO:0007669"/>
    <property type="project" value="InterPro"/>
</dbReference>
<keyword evidence="1" id="KW-0808">Transferase</keyword>
<dbReference type="KEGG" id="scor:J3U87_26370"/>
<evidence type="ECO:0000313" key="5">
    <source>
        <dbReference type="EMBL" id="QTD49126.1"/>
    </source>
</evidence>
<sequence>MTSRFRRFEPIDTARCRIRRFRPEDLEPFAAFMADTTATAYLPFPDEHKTRAGARQLLEATLASYDSDRPMFALAVEARTNGRFAGFCGVNPLDETTAEIMYAVIPGASGQGYATEIAAALANFAIEKLGFRRLVAFIVPANEPSKVVAAKAGFADEGLVEHANFSEKVHRFAYTPDL</sequence>
<protein>
    <submittedName>
        <fullName evidence="5">GNAT family N-acetyltransferase</fullName>
    </submittedName>
</protein>
<accession>A0A8A4TGS6</accession>
<evidence type="ECO:0000313" key="6">
    <source>
        <dbReference type="Proteomes" id="UP000663929"/>
    </source>
</evidence>
<dbReference type="Gene3D" id="3.40.630.30">
    <property type="match status" value="1"/>
</dbReference>
<dbReference type="PROSITE" id="PS51186">
    <property type="entry name" value="GNAT"/>
    <property type="match status" value="1"/>
</dbReference>
<evidence type="ECO:0000259" key="4">
    <source>
        <dbReference type="PROSITE" id="PS51186"/>
    </source>
</evidence>
<gene>
    <name evidence="5" type="ORF">J3U87_26370</name>
</gene>
<evidence type="ECO:0000256" key="3">
    <source>
        <dbReference type="ARBA" id="ARBA00038502"/>
    </source>
</evidence>
<comment type="similarity">
    <text evidence="3">Belongs to the acetyltransferase family. RimJ subfamily.</text>
</comment>
<reference evidence="5" key="1">
    <citation type="submission" date="2021-03" db="EMBL/GenBank/DDBJ databases">
        <title>Acanthopleuribacteraceae sp. M133.</title>
        <authorList>
            <person name="Wang G."/>
        </authorList>
    </citation>
    <scope>NUCLEOTIDE SEQUENCE</scope>
    <source>
        <strain evidence="5">M133</strain>
    </source>
</reference>
<dbReference type="SUPFAM" id="SSF55729">
    <property type="entry name" value="Acyl-CoA N-acyltransferases (Nat)"/>
    <property type="match status" value="1"/>
</dbReference>
<dbReference type="InterPro" id="IPR051531">
    <property type="entry name" value="N-acetyltransferase"/>
</dbReference>
<evidence type="ECO:0000256" key="1">
    <source>
        <dbReference type="ARBA" id="ARBA00022679"/>
    </source>
</evidence>
<proteinExistence type="inferred from homology"/>
<name>A0A8A4TGS6_SULCO</name>
<dbReference type="PANTHER" id="PTHR43792:SF8">
    <property type="entry name" value="[RIBOSOMAL PROTEIN US5]-ALANINE N-ACETYLTRANSFERASE"/>
    <property type="match status" value="1"/>
</dbReference>
<keyword evidence="6" id="KW-1185">Reference proteome</keyword>
<dbReference type="AlphaFoldDB" id="A0A8A4TGS6"/>
<evidence type="ECO:0000256" key="2">
    <source>
        <dbReference type="ARBA" id="ARBA00023315"/>
    </source>
</evidence>
<dbReference type="InterPro" id="IPR000182">
    <property type="entry name" value="GNAT_dom"/>
</dbReference>
<dbReference type="EMBL" id="CP071793">
    <property type="protein sequence ID" value="QTD49126.1"/>
    <property type="molecule type" value="Genomic_DNA"/>
</dbReference>
<keyword evidence="2" id="KW-0012">Acyltransferase</keyword>
<feature type="domain" description="N-acetyltransferase" evidence="4">
    <location>
        <begin position="16"/>
        <end position="178"/>
    </location>
</feature>